<organism evidence="2 3">
    <name type="scientific">Coffea canephora</name>
    <name type="common">Robusta coffee</name>
    <dbReference type="NCBI Taxonomy" id="49390"/>
    <lineage>
        <taxon>Eukaryota</taxon>
        <taxon>Viridiplantae</taxon>
        <taxon>Streptophyta</taxon>
        <taxon>Embryophyta</taxon>
        <taxon>Tracheophyta</taxon>
        <taxon>Spermatophyta</taxon>
        <taxon>Magnoliopsida</taxon>
        <taxon>eudicotyledons</taxon>
        <taxon>Gunneridae</taxon>
        <taxon>Pentapetalae</taxon>
        <taxon>asterids</taxon>
        <taxon>lamiids</taxon>
        <taxon>Gentianales</taxon>
        <taxon>Rubiaceae</taxon>
        <taxon>Ixoroideae</taxon>
        <taxon>Gardenieae complex</taxon>
        <taxon>Bertiereae - Coffeeae clade</taxon>
        <taxon>Coffeeae</taxon>
        <taxon>Coffea</taxon>
    </lineage>
</organism>
<accession>A0A068UIS8</accession>
<gene>
    <name evidence="2" type="ORF">GSCOC_T00026914001</name>
</gene>
<evidence type="ECO:0000256" key="1">
    <source>
        <dbReference type="SAM" id="MobiDB-lite"/>
    </source>
</evidence>
<proteinExistence type="predicted"/>
<evidence type="ECO:0000313" key="2">
    <source>
        <dbReference type="EMBL" id="CDP08167.1"/>
    </source>
</evidence>
<evidence type="ECO:0000313" key="3">
    <source>
        <dbReference type="Proteomes" id="UP000295252"/>
    </source>
</evidence>
<dbReference type="Gramene" id="CDP08167">
    <property type="protein sequence ID" value="CDP08167"/>
    <property type="gene ID" value="GSCOC_T00026914001"/>
</dbReference>
<dbReference type="EMBL" id="HG739115">
    <property type="protein sequence ID" value="CDP08167.1"/>
    <property type="molecule type" value="Genomic_DNA"/>
</dbReference>
<keyword evidence="3" id="KW-1185">Reference proteome</keyword>
<sequence length="288" mass="31385">MPKGSKKRRAAKRKKEEELQKILDSRVATISEDAIDNSNFSKDANLGDHPVVAASTIVDDGEAISDELNVLPSVGTKTSSSFFLDLKKEETQGYLVANDDDPMIYHAAEGENCAKESEVGLTSNQDSANVFSKNSSEDAVHDVDAPVDILHESVEKGNGDTYVEMNDDAPFDSQTTALSRSDKGSPVQEKGDATLTDHMASEAREDSLWQDDGALQASHNRLVGILSHKEIGVEDKNIGHDRKTLAVSEQDDILKTAIEEVLDTTNKLRELLIKLLHGLDTIQPMEVA</sequence>
<name>A0A068UIS8_COFCA</name>
<feature type="region of interest" description="Disordered" evidence="1">
    <location>
        <begin position="166"/>
        <end position="192"/>
    </location>
</feature>
<reference evidence="3" key="1">
    <citation type="journal article" date="2014" name="Science">
        <title>The coffee genome provides insight into the convergent evolution of caffeine biosynthesis.</title>
        <authorList>
            <person name="Denoeud F."/>
            <person name="Carretero-Paulet L."/>
            <person name="Dereeper A."/>
            <person name="Droc G."/>
            <person name="Guyot R."/>
            <person name="Pietrella M."/>
            <person name="Zheng C."/>
            <person name="Alberti A."/>
            <person name="Anthony F."/>
            <person name="Aprea G."/>
            <person name="Aury J.M."/>
            <person name="Bento P."/>
            <person name="Bernard M."/>
            <person name="Bocs S."/>
            <person name="Campa C."/>
            <person name="Cenci A."/>
            <person name="Combes M.C."/>
            <person name="Crouzillat D."/>
            <person name="Da Silva C."/>
            <person name="Daddiego L."/>
            <person name="De Bellis F."/>
            <person name="Dussert S."/>
            <person name="Garsmeur O."/>
            <person name="Gayraud T."/>
            <person name="Guignon V."/>
            <person name="Jahn K."/>
            <person name="Jamilloux V."/>
            <person name="Joet T."/>
            <person name="Labadie K."/>
            <person name="Lan T."/>
            <person name="Leclercq J."/>
            <person name="Lepelley M."/>
            <person name="Leroy T."/>
            <person name="Li L.T."/>
            <person name="Librado P."/>
            <person name="Lopez L."/>
            <person name="Munoz A."/>
            <person name="Noel B."/>
            <person name="Pallavicini A."/>
            <person name="Perrotta G."/>
            <person name="Poncet V."/>
            <person name="Pot D."/>
            <person name="Priyono X."/>
            <person name="Rigoreau M."/>
            <person name="Rouard M."/>
            <person name="Rozas J."/>
            <person name="Tranchant-Dubreuil C."/>
            <person name="VanBuren R."/>
            <person name="Zhang Q."/>
            <person name="Andrade A.C."/>
            <person name="Argout X."/>
            <person name="Bertrand B."/>
            <person name="de Kochko A."/>
            <person name="Graziosi G."/>
            <person name="Henry R.J."/>
            <person name="Jayarama X."/>
            <person name="Ming R."/>
            <person name="Nagai C."/>
            <person name="Rounsley S."/>
            <person name="Sankoff D."/>
            <person name="Giuliano G."/>
            <person name="Albert V.A."/>
            <person name="Wincker P."/>
            <person name="Lashermes P."/>
        </authorList>
    </citation>
    <scope>NUCLEOTIDE SEQUENCE [LARGE SCALE GENOMIC DNA]</scope>
    <source>
        <strain evidence="3">cv. DH200-94</strain>
    </source>
</reference>
<dbReference type="Proteomes" id="UP000295252">
    <property type="component" value="Chromosome X"/>
</dbReference>
<dbReference type="InParanoid" id="A0A068UIS8"/>
<protein>
    <submittedName>
        <fullName evidence="2">Uncharacterized protein</fullName>
    </submittedName>
</protein>
<dbReference type="AlphaFoldDB" id="A0A068UIS8"/>